<feature type="domain" description="4Fe-4S ferredoxin-type" evidence="6">
    <location>
        <begin position="2"/>
        <end position="30"/>
    </location>
</feature>
<dbReference type="Pfam" id="PF13459">
    <property type="entry name" value="Fer4_15"/>
    <property type="match status" value="1"/>
</dbReference>
<dbReference type="InterPro" id="IPR017896">
    <property type="entry name" value="4Fe4S_Fe-S-bd"/>
</dbReference>
<evidence type="ECO:0000313" key="7">
    <source>
        <dbReference type="EMBL" id="KUG05554.1"/>
    </source>
</evidence>
<gene>
    <name evidence="7" type="ORF">ASZ90_017018</name>
</gene>
<reference evidence="7" key="1">
    <citation type="journal article" date="2015" name="Proc. Natl. Acad. Sci. U.S.A.">
        <title>Networks of energetic and metabolic interactions define dynamics in microbial communities.</title>
        <authorList>
            <person name="Embree M."/>
            <person name="Liu J.K."/>
            <person name="Al-Bassam M.M."/>
            <person name="Zengler K."/>
        </authorList>
    </citation>
    <scope>NUCLEOTIDE SEQUENCE</scope>
</reference>
<organism evidence="7">
    <name type="scientific">hydrocarbon metagenome</name>
    <dbReference type="NCBI Taxonomy" id="938273"/>
    <lineage>
        <taxon>unclassified sequences</taxon>
        <taxon>metagenomes</taxon>
        <taxon>ecological metagenomes</taxon>
    </lineage>
</organism>
<comment type="caution">
    <text evidence="7">The sequence shown here is derived from an EMBL/GenBank/DDBJ whole genome shotgun (WGS) entry which is preliminary data.</text>
</comment>
<evidence type="ECO:0000256" key="5">
    <source>
        <dbReference type="ARBA" id="ARBA00023014"/>
    </source>
</evidence>
<keyword evidence="1" id="KW-0813">Transport</keyword>
<evidence type="ECO:0000259" key="6">
    <source>
        <dbReference type="PROSITE" id="PS51379"/>
    </source>
</evidence>
<keyword evidence="4" id="KW-0408">Iron</keyword>
<dbReference type="InterPro" id="IPR001080">
    <property type="entry name" value="3Fe4S_ferredoxin"/>
</dbReference>
<dbReference type="InterPro" id="IPR051269">
    <property type="entry name" value="Fe-S_cluster_ET"/>
</dbReference>
<name>A0A0W8EA81_9ZZZZ</name>
<proteinExistence type="predicted"/>
<dbReference type="PROSITE" id="PS00198">
    <property type="entry name" value="4FE4S_FER_1"/>
    <property type="match status" value="1"/>
</dbReference>
<dbReference type="PROSITE" id="PS51379">
    <property type="entry name" value="4FE4S_FER_2"/>
    <property type="match status" value="1"/>
</dbReference>
<dbReference type="EMBL" id="LNQE01001806">
    <property type="protein sequence ID" value="KUG05554.1"/>
    <property type="molecule type" value="Genomic_DNA"/>
</dbReference>
<dbReference type="GO" id="GO:0005506">
    <property type="term" value="F:iron ion binding"/>
    <property type="evidence" value="ECO:0007669"/>
    <property type="project" value="InterPro"/>
</dbReference>
<dbReference type="GO" id="GO:0051536">
    <property type="term" value="F:iron-sulfur cluster binding"/>
    <property type="evidence" value="ECO:0007669"/>
    <property type="project" value="UniProtKB-KW"/>
</dbReference>
<dbReference type="SUPFAM" id="SSF54862">
    <property type="entry name" value="4Fe-4S ferredoxins"/>
    <property type="match status" value="1"/>
</dbReference>
<keyword evidence="2" id="KW-0479">Metal-binding</keyword>
<sequence>MVKVTINRDECVSCGTCVDTCPAFFELGADDNLSQVCEAYRKEGRLEEGEAPPDLEACVTEAADLCPVQVIFTG</sequence>
<protein>
    <recommendedName>
        <fullName evidence="6">4Fe-4S ferredoxin-type domain-containing protein</fullName>
    </recommendedName>
</protein>
<dbReference type="InterPro" id="IPR017900">
    <property type="entry name" value="4Fe4S_Fe_S_CS"/>
</dbReference>
<keyword evidence="5" id="KW-0411">Iron-sulfur</keyword>
<dbReference type="PRINTS" id="PR00352">
    <property type="entry name" value="3FE4SFRDOXIN"/>
</dbReference>
<accession>A0A0W8EA81</accession>
<evidence type="ECO:0000256" key="2">
    <source>
        <dbReference type="ARBA" id="ARBA00022723"/>
    </source>
</evidence>
<evidence type="ECO:0000256" key="1">
    <source>
        <dbReference type="ARBA" id="ARBA00022448"/>
    </source>
</evidence>
<dbReference type="Gene3D" id="3.30.70.20">
    <property type="match status" value="1"/>
</dbReference>
<dbReference type="PANTHER" id="PTHR36923:SF3">
    <property type="entry name" value="FERREDOXIN"/>
    <property type="match status" value="1"/>
</dbReference>
<dbReference type="GO" id="GO:0009055">
    <property type="term" value="F:electron transfer activity"/>
    <property type="evidence" value="ECO:0007669"/>
    <property type="project" value="InterPro"/>
</dbReference>
<evidence type="ECO:0000256" key="4">
    <source>
        <dbReference type="ARBA" id="ARBA00023004"/>
    </source>
</evidence>
<evidence type="ECO:0000256" key="3">
    <source>
        <dbReference type="ARBA" id="ARBA00022982"/>
    </source>
</evidence>
<dbReference type="PANTHER" id="PTHR36923">
    <property type="entry name" value="FERREDOXIN"/>
    <property type="match status" value="1"/>
</dbReference>
<keyword evidence="3" id="KW-0249">Electron transport</keyword>
<dbReference type="AlphaFoldDB" id="A0A0W8EA81"/>